<dbReference type="EMBL" id="ML122273">
    <property type="protein sequence ID" value="RPD58771.1"/>
    <property type="molecule type" value="Genomic_DNA"/>
</dbReference>
<gene>
    <name evidence="2" type="ORF">L227DRAFT_176604</name>
</gene>
<feature type="region of interest" description="Disordered" evidence="1">
    <location>
        <begin position="131"/>
        <end position="164"/>
    </location>
</feature>
<organism evidence="2 3">
    <name type="scientific">Lentinus tigrinus ALCF2SS1-6</name>
    <dbReference type="NCBI Taxonomy" id="1328759"/>
    <lineage>
        <taxon>Eukaryota</taxon>
        <taxon>Fungi</taxon>
        <taxon>Dikarya</taxon>
        <taxon>Basidiomycota</taxon>
        <taxon>Agaricomycotina</taxon>
        <taxon>Agaricomycetes</taxon>
        <taxon>Polyporales</taxon>
        <taxon>Polyporaceae</taxon>
        <taxon>Lentinus</taxon>
    </lineage>
</organism>
<dbReference type="AlphaFoldDB" id="A0A5C2S535"/>
<reference evidence="2" key="1">
    <citation type="journal article" date="2018" name="Genome Biol. Evol.">
        <title>Genomics and development of Lentinus tigrinus, a white-rot wood-decaying mushroom with dimorphic fruiting bodies.</title>
        <authorList>
            <person name="Wu B."/>
            <person name="Xu Z."/>
            <person name="Knudson A."/>
            <person name="Carlson A."/>
            <person name="Chen N."/>
            <person name="Kovaka S."/>
            <person name="LaButti K."/>
            <person name="Lipzen A."/>
            <person name="Pennachio C."/>
            <person name="Riley R."/>
            <person name="Schakwitz W."/>
            <person name="Umezawa K."/>
            <person name="Ohm R.A."/>
            <person name="Grigoriev I.V."/>
            <person name="Nagy L.G."/>
            <person name="Gibbons J."/>
            <person name="Hibbett D."/>
        </authorList>
    </citation>
    <scope>NUCLEOTIDE SEQUENCE [LARGE SCALE GENOMIC DNA]</scope>
    <source>
        <strain evidence="2">ALCF2SS1-6</strain>
    </source>
</reference>
<dbReference type="Proteomes" id="UP000313359">
    <property type="component" value="Unassembled WGS sequence"/>
</dbReference>
<evidence type="ECO:0000313" key="2">
    <source>
        <dbReference type="EMBL" id="RPD58771.1"/>
    </source>
</evidence>
<evidence type="ECO:0000313" key="3">
    <source>
        <dbReference type="Proteomes" id="UP000313359"/>
    </source>
</evidence>
<evidence type="ECO:0000256" key="1">
    <source>
        <dbReference type="SAM" id="MobiDB-lite"/>
    </source>
</evidence>
<protein>
    <submittedName>
        <fullName evidence="2">Uncharacterized protein</fullName>
    </submittedName>
</protein>
<accession>A0A5C2S535</accession>
<keyword evidence="3" id="KW-1185">Reference proteome</keyword>
<proteinExistence type="predicted"/>
<sequence length="164" mass="18862">MYWSSLSTWQYNRVTETMDERSICGRVSSLAAIHCSMSECEWRRNYRFRTTPITPMSLYSPSPAHPLETRRPIFLHRSGSMRCVAILQHLSMIPYHQKHRGFSHRSCQANRSGTFCRGCLERVPCSSSFSRHSAHTASRGGREPGSGISRTMRLRGHRGHEQHV</sequence>
<name>A0A5C2S535_9APHY</name>